<evidence type="ECO:0000313" key="3">
    <source>
        <dbReference type="EMBL" id="KSA02508.1"/>
    </source>
</evidence>
<organism evidence="3 4">
    <name type="scientific">Debaryomyces fabryi</name>
    <dbReference type="NCBI Taxonomy" id="58627"/>
    <lineage>
        <taxon>Eukaryota</taxon>
        <taxon>Fungi</taxon>
        <taxon>Dikarya</taxon>
        <taxon>Ascomycota</taxon>
        <taxon>Saccharomycotina</taxon>
        <taxon>Pichiomycetes</taxon>
        <taxon>Debaryomycetaceae</taxon>
        <taxon>Debaryomyces</taxon>
    </lineage>
</organism>
<dbReference type="Gene3D" id="3.40.50.1010">
    <property type="entry name" value="5'-nuclease"/>
    <property type="match status" value="1"/>
</dbReference>
<feature type="region of interest" description="Disordered" evidence="1">
    <location>
        <begin position="354"/>
        <end position="392"/>
    </location>
</feature>
<dbReference type="Pfam" id="PF13638">
    <property type="entry name" value="PIN_4"/>
    <property type="match status" value="1"/>
</dbReference>
<accession>A0A0V1Q275</accession>
<proteinExistence type="predicted"/>
<dbReference type="RefSeq" id="XP_015468610.1">
    <property type="nucleotide sequence ID" value="XM_015610611.1"/>
</dbReference>
<name>A0A0V1Q275_9ASCO</name>
<evidence type="ECO:0000313" key="4">
    <source>
        <dbReference type="Proteomes" id="UP000054251"/>
    </source>
</evidence>
<evidence type="ECO:0000256" key="1">
    <source>
        <dbReference type="SAM" id="MobiDB-lite"/>
    </source>
</evidence>
<dbReference type="EMBL" id="LMYN01000026">
    <property type="protein sequence ID" value="KSA02508.1"/>
    <property type="molecule type" value="Genomic_DNA"/>
</dbReference>
<dbReference type="InterPro" id="IPR002716">
    <property type="entry name" value="PIN_dom"/>
</dbReference>
<feature type="compositionally biased region" description="Basic residues" evidence="1">
    <location>
        <begin position="358"/>
        <end position="373"/>
    </location>
</feature>
<feature type="domain" description="PIN" evidence="2">
    <location>
        <begin position="74"/>
        <end position="128"/>
    </location>
</feature>
<gene>
    <name evidence="3" type="ORF">AC631_01781</name>
</gene>
<dbReference type="Proteomes" id="UP000054251">
    <property type="component" value="Unassembled WGS sequence"/>
</dbReference>
<sequence length="414" mass="48241">MSLYLYKSDEDEDRKNSNYHDFDELVPSEEIKKASKEANALPEHKSRHINVILDHSAFVRGIGNIKRWFNQEYIKAHIDPTAKEDIYLNIYIPSYTLHEFDYVKKGTSMMATNAREAIRFIDKIFEKELNAEDEADMTNPDFKPEKRPIIYDIYIESPNESGPSWSECLNYKVHSPKIKEFPNFKTKFDSNLIGQHPLSQGDHLESHNLDEANYSSLAYKQNNKLNDIQYENSQSYQNALANADELAEMPTRLRYLIRSCIYKRFIERKTFNSPLEEWKLVTEDPITKVWAKSFGIDCMNVNEAELLIFQSYDINQFQLYDPRHNFNAQDENHIPNSILQNTIDTTLYSYTKIDRSSKNKNKNKNKNSKKSTKPKQFNGVVSDGSTGSNGDFVKKERFDAINYAPRGTGELWKP</sequence>
<evidence type="ECO:0000259" key="2">
    <source>
        <dbReference type="Pfam" id="PF13638"/>
    </source>
</evidence>
<dbReference type="GeneID" id="26838790"/>
<comment type="caution">
    <text evidence="3">The sequence shown here is derived from an EMBL/GenBank/DDBJ whole genome shotgun (WGS) entry which is preliminary data.</text>
</comment>
<protein>
    <submittedName>
        <fullName evidence="3">Nonsense-mediated decay protein 4</fullName>
    </submittedName>
</protein>
<dbReference type="OrthoDB" id="5361617at2759"/>
<feature type="region of interest" description="Disordered" evidence="1">
    <location>
        <begin position="1"/>
        <end position="20"/>
    </location>
</feature>
<reference evidence="3 4" key="1">
    <citation type="submission" date="2015-11" db="EMBL/GenBank/DDBJ databases">
        <title>The genome of Debaryomyces fabryi.</title>
        <authorList>
            <person name="Tafer H."/>
            <person name="Lopandic K."/>
        </authorList>
    </citation>
    <scope>NUCLEOTIDE SEQUENCE [LARGE SCALE GENOMIC DNA]</scope>
    <source>
        <strain evidence="3 4">CBS 789</strain>
    </source>
</reference>
<keyword evidence="4" id="KW-1185">Reference proteome</keyword>
<dbReference type="AlphaFoldDB" id="A0A0V1Q275"/>